<comment type="subcellular location">
    <subcellularLocation>
        <location evidence="2">Cell membrane</location>
    </subcellularLocation>
    <subcellularLocation>
        <location evidence="3">Membrane raft</location>
        <topology evidence="3">Multi-pass membrane protein</topology>
    </subcellularLocation>
</comment>
<dbReference type="InterPro" id="IPR004358">
    <property type="entry name" value="Sig_transdc_His_kin-like_C"/>
</dbReference>
<reference evidence="18 19" key="1">
    <citation type="submission" date="2019-07" db="EMBL/GenBank/DDBJ databases">
        <title>Whole genome shotgun sequence of Skermanella aerolata NBRC 106429.</title>
        <authorList>
            <person name="Hosoyama A."/>
            <person name="Uohara A."/>
            <person name="Ohji S."/>
            <person name="Ichikawa N."/>
        </authorList>
    </citation>
    <scope>NUCLEOTIDE SEQUENCE [LARGE SCALE GENOMIC DNA]</scope>
    <source>
        <strain evidence="18 19">NBRC 106429</strain>
    </source>
</reference>
<keyword evidence="12" id="KW-0067">ATP-binding</keyword>
<keyword evidence="14" id="KW-0902">Two-component regulatory system</keyword>
<dbReference type="InterPro" id="IPR036097">
    <property type="entry name" value="HisK_dim/P_sf"/>
</dbReference>
<dbReference type="InterPro" id="IPR003661">
    <property type="entry name" value="HisK_dim/P_dom"/>
</dbReference>
<evidence type="ECO:0000256" key="6">
    <source>
        <dbReference type="ARBA" id="ARBA00022475"/>
    </source>
</evidence>
<dbReference type="GO" id="GO:0045121">
    <property type="term" value="C:membrane raft"/>
    <property type="evidence" value="ECO:0007669"/>
    <property type="project" value="UniProtKB-SubCell"/>
</dbReference>
<feature type="transmembrane region" description="Helical" evidence="16">
    <location>
        <begin position="67"/>
        <end position="93"/>
    </location>
</feature>
<dbReference type="EMBL" id="BJYZ01000002">
    <property type="protein sequence ID" value="GEO36245.1"/>
    <property type="molecule type" value="Genomic_DNA"/>
</dbReference>
<feature type="transmembrane region" description="Helical" evidence="16">
    <location>
        <begin position="166"/>
        <end position="182"/>
    </location>
</feature>
<comment type="caution">
    <text evidence="18">The sequence shown here is derived from an EMBL/GenBank/DDBJ whole genome shotgun (WGS) entry which is preliminary data.</text>
</comment>
<keyword evidence="13 16" id="KW-1133">Transmembrane helix</keyword>
<keyword evidence="11" id="KW-0418">Kinase</keyword>
<evidence type="ECO:0000313" key="18">
    <source>
        <dbReference type="EMBL" id="GEO36245.1"/>
    </source>
</evidence>
<dbReference type="GO" id="GO:0005886">
    <property type="term" value="C:plasma membrane"/>
    <property type="evidence" value="ECO:0007669"/>
    <property type="project" value="UniProtKB-SubCell"/>
</dbReference>
<dbReference type="CDD" id="cd00082">
    <property type="entry name" value="HisKA"/>
    <property type="match status" value="1"/>
</dbReference>
<dbReference type="InterPro" id="IPR050736">
    <property type="entry name" value="Sensor_HK_Regulatory"/>
</dbReference>
<feature type="transmembrane region" description="Helical" evidence="16">
    <location>
        <begin position="414"/>
        <end position="441"/>
    </location>
</feature>
<dbReference type="FunFam" id="3.30.565.10:FF:000023">
    <property type="entry name" value="PAS domain-containing sensor histidine kinase"/>
    <property type="match status" value="1"/>
</dbReference>
<evidence type="ECO:0000313" key="19">
    <source>
        <dbReference type="Proteomes" id="UP000321523"/>
    </source>
</evidence>
<keyword evidence="10" id="KW-0547">Nucleotide-binding</keyword>
<protein>
    <recommendedName>
        <fullName evidence="5">histidine kinase</fullName>
        <ecNumber evidence="5">2.7.13.3</ecNumber>
    </recommendedName>
</protein>
<evidence type="ECO:0000256" key="14">
    <source>
        <dbReference type="ARBA" id="ARBA00023012"/>
    </source>
</evidence>
<keyword evidence="9 16" id="KW-0812">Transmembrane</keyword>
<evidence type="ECO:0000256" key="10">
    <source>
        <dbReference type="ARBA" id="ARBA00022741"/>
    </source>
</evidence>
<feature type="transmembrane region" description="Helical" evidence="16">
    <location>
        <begin position="194"/>
        <end position="220"/>
    </location>
</feature>
<dbReference type="Pfam" id="PF02518">
    <property type="entry name" value="HATPase_c"/>
    <property type="match status" value="1"/>
</dbReference>
<sequence>MPASLVAATSFAYLFLLFAIAWGADRLADRGRSVIATPYVYALSLGVFCTTWTFYGSVGRASTLGIGFLPVYLGPTLVMTLGYLVIAKILRIAKRQRSTSIADFIAARYGKSQLLGGMVAAIAVFGVTPYIALQLKAVSISFDLLAGTDPTGLGTGPHAAILGDKAFYVALLMAAFAIVFGTRSIDAAEHHQGMVAAVAFESVVKLLSFLAVGVMVVWGIHDGFGDLFERTASNPAVARLLTAEPALGDGSWITVTLLSMAAIVCLPRQFQLMIVENVRESHLRRALWLFPLYMLLINLFVLPVAVAGLMLFPAGSVDPDMFVLALPLSQGWKALALFAFIGGLSAATSMIIVETVALSTMVSNDLVIPALLRLNLLKLDRHPDLTRLLLTIRRTAILTILLMGYGYFRFAGSAYALGAIGLISFAAVAQFAPALIGGIFWSGGTRRGALSGLIAGISAWTYTLLLPSFARSGWLDPGFLSDGPGGMELLRPYALFGLQGLDPLSHALFWSMALNVGLYVAVSLFDRPSVGERVQANAFVDVFRMTERATAASSSWRGSTTVGELIALVGRFLGPQRAEQAFAGLARGGSVDLRRDRQASAELVRFGERLMAGAIGAASARVALASAVRGGEVTMPELLRMLDETSQVLEYSRQLEQKSAELERTSVALRAANEKLLELDRLKDDFLSTVTHELRTPLTSIRAFAEILHDNPDIEPDQAREFLHLIIKESERLTRLINQVLDMAKIEAGEIDWNIETVDLGEIVREATATTAQVFKDKGIALEAHIPDTVPGVRGDHDRLTQVAMNLLSNAAKFTPGGSGRVVVSVEHSGDGVKVAVSDNGPGLTPNDAEIVFDKFRQVGNTMTDKPQGTGLGLAICKRIVEHLGGRIWVESSIGHGATFAFVIPADSTISSPATTPNGAYLPANADQ</sequence>
<dbReference type="AlphaFoldDB" id="A0A512DII3"/>
<dbReference type="PROSITE" id="PS50283">
    <property type="entry name" value="NA_SOLUT_SYMP_3"/>
    <property type="match status" value="1"/>
</dbReference>
<feature type="transmembrane region" description="Helical" evidence="16">
    <location>
        <begin position="448"/>
        <end position="470"/>
    </location>
</feature>
<dbReference type="Gene3D" id="1.10.287.130">
    <property type="match status" value="1"/>
</dbReference>
<dbReference type="PROSITE" id="PS50109">
    <property type="entry name" value="HIS_KIN"/>
    <property type="match status" value="1"/>
</dbReference>
<dbReference type="EC" id="2.7.13.3" evidence="5"/>
<feature type="transmembrane region" description="Helical" evidence="16">
    <location>
        <begin position="6"/>
        <end position="24"/>
    </location>
</feature>
<evidence type="ECO:0000256" key="8">
    <source>
        <dbReference type="ARBA" id="ARBA00022679"/>
    </source>
</evidence>
<dbReference type="CDD" id="cd10322">
    <property type="entry name" value="SLC5sbd"/>
    <property type="match status" value="1"/>
</dbReference>
<feature type="transmembrane region" description="Helical" evidence="16">
    <location>
        <begin position="332"/>
        <end position="353"/>
    </location>
</feature>
<dbReference type="GO" id="GO:0005524">
    <property type="term" value="F:ATP binding"/>
    <property type="evidence" value="ECO:0007669"/>
    <property type="project" value="UniProtKB-KW"/>
</dbReference>
<evidence type="ECO:0000256" key="13">
    <source>
        <dbReference type="ARBA" id="ARBA00022989"/>
    </source>
</evidence>
<dbReference type="InterPro" id="IPR038377">
    <property type="entry name" value="Na/Glc_symporter_sf"/>
</dbReference>
<evidence type="ECO:0000256" key="11">
    <source>
        <dbReference type="ARBA" id="ARBA00022777"/>
    </source>
</evidence>
<dbReference type="InterPro" id="IPR036890">
    <property type="entry name" value="HATPase_C_sf"/>
</dbReference>
<feature type="transmembrane region" description="Helical" evidence="16">
    <location>
        <begin position="36"/>
        <end position="55"/>
    </location>
</feature>
<evidence type="ECO:0000256" key="1">
    <source>
        <dbReference type="ARBA" id="ARBA00000085"/>
    </source>
</evidence>
<dbReference type="SUPFAM" id="SSF47384">
    <property type="entry name" value="Homodimeric domain of signal transducing histidine kinase"/>
    <property type="match status" value="1"/>
</dbReference>
<evidence type="ECO:0000256" key="4">
    <source>
        <dbReference type="ARBA" id="ARBA00006434"/>
    </source>
</evidence>
<dbReference type="InterPro" id="IPR001734">
    <property type="entry name" value="Na/solute_symporter"/>
</dbReference>
<evidence type="ECO:0000256" key="9">
    <source>
        <dbReference type="ARBA" id="ARBA00022692"/>
    </source>
</evidence>
<dbReference type="Pfam" id="PF00512">
    <property type="entry name" value="HisKA"/>
    <property type="match status" value="1"/>
</dbReference>
<keyword evidence="6" id="KW-1003">Cell membrane</keyword>
<gene>
    <name evidence="18" type="ORF">SAE02_03930</name>
</gene>
<evidence type="ECO:0000256" key="5">
    <source>
        <dbReference type="ARBA" id="ARBA00012438"/>
    </source>
</evidence>
<keyword evidence="7" id="KW-0597">Phosphoprotein</keyword>
<evidence type="ECO:0000256" key="7">
    <source>
        <dbReference type="ARBA" id="ARBA00022553"/>
    </source>
</evidence>
<evidence type="ECO:0000256" key="3">
    <source>
        <dbReference type="ARBA" id="ARBA00004314"/>
    </source>
</evidence>
<evidence type="ECO:0000256" key="16">
    <source>
        <dbReference type="SAM" id="Phobius"/>
    </source>
</evidence>
<comment type="catalytic activity">
    <reaction evidence="1">
        <text>ATP + protein L-histidine = ADP + protein N-phospho-L-histidine.</text>
        <dbReference type="EC" id="2.7.13.3"/>
    </reaction>
</comment>
<evidence type="ECO:0000259" key="17">
    <source>
        <dbReference type="PROSITE" id="PS50109"/>
    </source>
</evidence>
<dbReference type="Gene3D" id="1.20.1730.10">
    <property type="entry name" value="Sodium/glucose cotransporter"/>
    <property type="match status" value="1"/>
</dbReference>
<dbReference type="SMART" id="SM00387">
    <property type="entry name" value="HATPase_c"/>
    <property type="match status" value="1"/>
</dbReference>
<feature type="transmembrane region" description="Helical" evidence="16">
    <location>
        <begin position="114"/>
        <end position="133"/>
    </location>
</feature>
<dbReference type="RefSeq" id="WP_063772179.1">
    <property type="nucleotide sequence ID" value="NZ_BJYZ01000002.1"/>
</dbReference>
<keyword evidence="15 16" id="KW-0472">Membrane</keyword>
<accession>A0A512DII3</accession>
<dbReference type="GO" id="GO:0000155">
    <property type="term" value="F:phosphorelay sensor kinase activity"/>
    <property type="evidence" value="ECO:0007669"/>
    <property type="project" value="InterPro"/>
</dbReference>
<feature type="transmembrane region" description="Helical" evidence="16">
    <location>
        <begin position="250"/>
        <end position="266"/>
    </location>
</feature>
<organism evidence="18 19">
    <name type="scientific">Skermanella aerolata</name>
    <dbReference type="NCBI Taxonomy" id="393310"/>
    <lineage>
        <taxon>Bacteria</taxon>
        <taxon>Pseudomonadati</taxon>
        <taxon>Pseudomonadota</taxon>
        <taxon>Alphaproteobacteria</taxon>
        <taxon>Rhodospirillales</taxon>
        <taxon>Azospirillaceae</taxon>
        <taxon>Skermanella</taxon>
    </lineage>
</organism>
<dbReference type="InterPro" id="IPR005467">
    <property type="entry name" value="His_kinase_dom"/>
</dbReference>
<feature type="transmembrane region" description="Helical" evidence="16">
    <location>
        <begin position="388"/>
        <end position="408"/>
    </location>
</feature>
<dbReference type="PANTHER" id="PTHR43711">
    <property type="entry name" value="TWO-COMPONENT HISTIDINE KINASE"/>
    <property type="match status" value="1"/>
</dbReference>
<feature type="domain" description="Histidine kinase" evidence="17">
    <location>
        <begin position="689"/>
        <end position="908"/>
    </location>
</feature>
<dbReference type="InterPro" id="IPR003594">
    <property type="entry name" value="HATPase_dom"/>
</dbReference>
<dbReference type="Gene3D" id="3.30.565.10">
    <property type="entry name" value="Histidine kinase-like ATPase, C-terminal domain"/>
    <property type="match status" value="1"/>
</dbReference>
<evidence type="ECO:0000256" key="2">
    <source>
        <dbReference type="ARBA" id="ARBA00004236"/>
    </source>
</evidence>
<dbReference type="FunFam" id="1.10.287.130:FF:000001">
    <property type="entry name" value="Two-component sensor histidine kinase"/>
    <property type="match status" value="1"/>
</dbReference>
<evidence type="ECO:0000256" key="12">
    <source>
        <dbReference type="ARBA" id="ARBA00022840"/>
    </source>
</evidence>
<proteinExistence type="inferred from homology"/>
<feature type="transmembrane region" description="Helical" evidence="16">
    <location>
        <begin position="287"/>
        <end position="312"/>
    </location>
</feature>
<keyword evidence="8" id="KW-0808">Transferase</keyword>
<evidence type="ECO:0000256" key="15">
    <source>
        <dbReference type="ARBA" id="ARBA00023136"/>
    </source>
</evidence>
<dbReference type="SMART" id="SM00388">
    <property type="entry name" value="HisKA"/>
    <property type="match status" value="1"/>
</dbReference>
<dbReference type="Proteomes" id="UP000321523">
    <property type="component" value="Unassembled WGS sequence"/>
</dbReference>
<dbReference type="GO" id="GO:0022857">
    <property type="term" value="F:transmembrane transporter activity"/>
    <property type="evidence" value="ECO:0007669"/>
    <property type="project" value="InterPro"/>
</dbReference>
<comment type="similarity">
    <text evidence="4">Belongs to the sodium:solute symporter (SSF) (TC 2.A.21) family.</text>
</comment>
<dbReference type="SUPFAM" id="SSF55874">
    <property type="entry name" value="ATPase domain of HSP90 chaperone/DNA topoisomerase II/histidine kinase"/>
    <property type="match status" value="1"/>
</dbReference>
<keyword evidence="19" id="KW-1185">Reference proteome</keyword>
<dbReference type="PANTHER" id="PTHR43711:SF30">
    <property type="entry name" value="HISTIDINE KINASE"/>
    <property type="match status" value="1"/>
</dbReference>
<name>A0A512DII3_9PROT</name>
<dbReference type="PRINTS" id="PR00344">
    <property type="entry name" value="BCTRLSENSOR"/>
</dbReference>